<dbReference type="EMBL" id="KN829616">
    <property type="protein sequence ID" value="KIK73568.1"/>
    <property type="molecule type" value="Genomic_DNA"/>
</dbReference>
<keyword evidence="2" id="KW-1185">Reference proteome</keyword>
<dbReference type="PANTHER" id="PTHR46579:SF1">
    <property type="entry name" value="F5_8 TYPE C DOMAIN-CONTAINING PROTEIN"/>
    <property type="match status" value="1"/>
</dbReference>
<reference evidence="1 2" key="1">
    <citation type="submission" date="2014-04" db="EMBL/GenBank/DDBJ databases">
        <authorList>
            <consortium name="DOE Joint Genome Institute"/>
            <person name="Kuo A."/>
            <person name="Kohler A."/>
            <person name="Jargeat P."/>
            <person name="Nagy L.G."/>
            <person name="Floudas D."/>
            <person name="Copeland A."/>
            <person name="Barry K.W."/>
            <person name="Cichocki N."/>
            <person name="Veneault-Fourrey C."/>
            <person name="LaButti K."/>
            <person name="Lindquist E.A."/>
            <person name="Lipzen A."/>
            <person name="Lundell T."/>
            <person name="Morin E."/>
            <person name="Murat C."/>
            <person name="Sun H."/>
            <person name="Tunlid A."/>
            <person name="Henrissat B."/>
            <person name="Grigoriev I.V."/>
            <person name="Hibbett D.S."/>
            <person name="Martin F."/>
            <person name="Nordberg H.P."/>
            <person name="Cantor M.N."/>
            <person name="Hua S.X."/>
        </authorList>
    </citation>
    <scope>NUCLEOTIDE SEQUENCE [LARGE SCALE GENOMIC DNA]</scope>
    <source>
        <strain evidence="1 2">Ve08.2h10</strain>
    </source>
</reference>
<protein>
    <submittedName>
        <fullName evidence="1">Uncharacterized protein</fullName>
    </submittedName>
</protein>
<dbReference type="Proteomes" id="UP000054538">
    <property type="component" value="Unassembled WGS sequence"/>
</dbReference>
<sequence>MHLAGNLSDLLISLWRGTIDCAPTDHLDTWDWAVLRDNELWTVHGSAVEDAGPSIPGLYDAKPRNIAEKINTDYKTWEFQLYMFGLAPALLFNTLPERYWTNYCQLVRGFQLMCQHRITMDEIQQAHRLLCNWENNFEELYYQRREDQLHFICPSVHQVLHLAPETIQKGPPICYAQWTMERSIGNIKYDI</sequence>
<dbReference type="STRING" id="930991.A0A0D0CDD5"/>
<proteinExistence type="predicted"/>
<evidence type="ECO:0000313" key="2">
    <source>
        <dbReference type="Proteomes" id="UP000054538"/>
    </source>
</evidence>
<dbReference type="InParanoid" id="A0A0D0CDD5"/>
<dbReference type="AlphaFoldDB" id="A0A0D0CDD5"/>
<reference evidence="2" key="2">
    <citation type="submission" date="2015-01" db="EMBL/GenBank/DDBJ databases">
        <title>Evolutionary Origins and Diversification of the Mycorrhizal Mutualists.</title>
        <authorList>
            <consortium name="DOE Joint Genome Institute"/>
            <consortium name="Mycorrhizal Genomics Consortium"/>
            <person name="Kohler A."/>
            <person name="Kuo A."/>
            <person name="Nagy L.G."/>
            <person name="Floudas D."/>
            <person name="Copeland A."/>
            <person name="Barry K.W."/>
            <person name="Cichocki N."/>
            <person name="Veneault-Fourrey C."/>
            <person name="LaButti K."/>
            <person name="Lindquist E.A."/>
            <person name="Lipzen A."/>
            <person name="Lundell T."/>
            <person name="Morin E."/>
            <person name="Murat C."/>
            <person name="Riley R."/>
            <person name="Ohm R."/>
            <person name="Sun H."/>
            <person name="Tunlid A."/>
            <person name="Henrissat B."/>
            <person name="Grigoriev I.V."/>
            <person name="Hibbett D.S."/>
            <person name="Martin F."/>
        </authorList>
    </citation>
    <scope>NUCLEOTIDE SEQUENCE [LARGE SCALE GENOMIC DNA]</scope>
    <source>
        <strain evidence="2">Ve08.2h10</strain>
    </source>
</reference>
<organism evidence="1 2">
    <name type="scientific">Paxillus rubicundulus Ve08.2h10</name>
    <dbReference type="NCBI Taxonomy" id="930991"/>
    <lineage>
        <taxon>Eukaryota</taxon>
        <taxon>Fungi</taxon>
        <taxon>Dikarya</taxon>
        <taxon>Basidiomycota</taxon>
        <taxon>Agaricomycotina</taxon>
        <taxon>Agaricomycetes</taxon>
        <taxon>Agaricomycetidae</taxon>
        <taxon>Boletales</taxon>
        <taxon>Paxilineae</taxon>
        <taxon>Paxillaceae</taxon>
        <taxon>Paxillus</taxon>
    </lineage>
</organism>
<accession>A0A0D0CDD5</accession>
<dbReference type="HOGENOM" id="CLU_047287_1_0_1"/>
<name>A0A0D0CDD5_9AGAM</name>
<dbReference type="PANTHER" id="PTHR46579">
    <property type="entry name" value="F5/8 TYPE C DOMAIN-CONTAINING PROTEIN-RELATED"/>
    <property type="match status" value="1"/>
</dbReference>
<feature type="non-terminal residue" evidence="1">
    <location>
        <position position="191"/>
    </location>
</feature>
<evidence type="ECO:0000313" key="1">
    <source>
        <dbReference type="EMBL" id="KIK73568.1"/>
    </source>
</evidence>
<gene>
    <name evidence="1" type="ORF">PAXRUDRAFT_85725</name>
</gene>
<dbReference type="OrthoDB" id="2669721at2759"/>